<dbReference type="Pfam" id="PF04965">
    <property type="entry name" value="GPW_gp25"/>
    <property type="match status" value="1"/>
</dbReference>
<gene>
    <name evidence="2" type="ORF">LX64_01641</name>
</gene>
<keyword evidence="3" id="KW-1185">Reference proteome</keyword>
<evidence type="ECO:0000313" key="3">
    <source>
        <dbReference type="Proteomes" id="UP000249547"/>
    </source>
</evidence>
<dbReference type="EMBL" id="QLLL01000003">
    <property type="protein sequence ID" value="RAJ06514.1"/>
    <property type="molecule type" value="Genomic_DNA"/>
</dbReference>
<dbReference type="AlphaFoldDB" id="A0A327QS96"/>
<evidence type="ECO:0000313" key="2">
    <source>
        <dbReference type="EMBL" id="RAJ06514.1"/>
    </source>
</evidence>
<feature type="domain" description="IraD/Gp25-like" evidence="1">
    <location>
        <begin position="33"/>
        <end position="125"/>
    </location>
</feature>
<name>A0A327QS96_9BACT</name>
<sequence length="150" mass="16933">MLDAKDFLGCGWSFPPTFRKTADKHAGAVLVVGKEDIDQSLHIILSTSLGERVMLPQFGCNLADYQFESISNTMVGFLTDMVSNAILYYEARIQLEKVTVSDPNSWDAIQGILRINIDYIIRATNARHNYVYDFYLRDGSWDGITTTVIK</sequence>
<dbReference type="RefSeq" id="WP_111597127.1">
    <property type="nucleotide sequence ID" value="NZ_QLLL01000003.1"/>
</dbReference>
<proteinExistence type="predicted"/>
<accession>A0A327QS96</accession>
<dbReference type="OrthoDB" id="9802846at2"/>
<dbReference type="InterPro" id="IPR007048">
    <property type="entry name" value="IraD/Gp25-like"/>
</dbReference>
<comment type="caution">
    <text evidence="2">The sequence shown here is derived from an EMBL/GenBank/DDBJ whole genome shotgun (WGS) entry which is preliminary data.</text>
</comment>
<protein>
    <recommendedName>
        <fullName evidence="1">IraD/Gp25-like domain-containing protein</fullName>
    </recommendedName>
</protein>
<dbReference type="SUPFAM" id="SSF160719">
    <property type="entry name" value="gpW/gp25-like"/>
    <property type="match status" value="1"/>
</dbReference>
<dbReference type="Proteomes" id="UP000249547">
    <property type="component" value="Unassembled WGS sequence"/>
</dbReference>
<evidence type="ECO:0000259" key="1">
    <source>
        <dbReference type="Pfam" id="PF04965"/>
    </source>
</evidence>
<dbReference type="Gene3D" id="3.10.450.40">
    <property type="match status" value="1"/>
</dbReference>
<reference evidence="2 3" key="1">
    <citation type="submission" date="2018-06" db="EMBL/GenBank/DDBJ databases">
        <title>Genomic Encyclopedia of Archaeal and Bacterial Type Strains, Phase II (KMG-II): from individual species to whole genera.</title>
        <authorList>
            <person name="Goeker M."/>
        </authorList>
    </citation>
    <scope>NUCLEOTIDE SEQUENCE [LARGE SCALE GENOMIC DNA]</scope>
    <source>
        <strain evidence="2 3">DSM 23857</strain>
    </source>
</reference>
<organism evidence="2 3">
    <name type="scientific">Chitinophaga skermanii</name>
    <dbReference type="NCBI Taxonomy" id="331697"/>
    <lineage>
        <taxon>Bacteria</taxon>
        <taxon>Pseudomonadati</taxon>
        <taxon>Bacteroidota</taxon>
        <taxon>Chitinophagia</taxon>
        <taxon>Chitinophagales</taxon>
        <taxon>Chitinophagaceae</taxon>
        <taxon>Chitinophaga</taxon>
    </lineage>
</organism>